<protein>
    <recommendedName>
        <fullName evidence="3">Nif11 domain-containing protein</fullName>
    </recommendedName>
</protein>
<organism evidence="1 2">
    <name type="scientific">Desulfosarcina ovata subsp. sediminis</name>
    <dbReference type="NCBI Taxonomy" id="885957"/>
    <lineage>
        <taxon>Bacteria</taxon>
        <taxon>Pseudomonadati</taxon>
        <taxon>Thermodesulfobacteriota</taxon>
        <taxon>Desulfobacteria</taxon>
        <taxon>Desulfobacterales</taxon>
        <taxon>Desulfosarcinaceae</taxon>
        <taxon>Desulfosarcina</taxon>
    </lineage>
</organism>
<sequence>MTIGNALKFIKRGMTDKGLRARLNAATSVQAVEEILIEENIPFSTHDFDEAFHHQLTLCQEEEEADQLKEFRMWWTLLFQLIEPAACPSGCGGCNP</sequence>
<evidence type="ECO:0008006" key="3">
    <source>
        <dbReference type="Google" id="ProtNLM"/>
    </source>
</evidence>
<dbReference type="Proteomes" id="UP000425960">
    <property type="component" value="Chromosome"/>
</dbReference>
<dbReference type="AlphaFoldDB" id="A0A5K7ZIE6"/>
<proteinExistence type="predicted"/>
<name>A0A5K7ZIE6_9BACT</name>
<reference evidence="1 2" key="1">
    <citation type="submission" date="2019-11" db="EMBL/GenBank/DDBJ databases">
        <title>Comparative genomics of hydrocarbon-degrading Desulfosarcina strains.</title>
        <authorList>
            <person name="Watanabe M."/>
            <person name="Kojima H."/>
            <person name="Fukui M."/>
        </authorList>
    </citation>
    <scope>NUCLEOTIDE SEQUENCE [LARGE SCALE GENOMIC DNA]</scope>
    <source>
        <strain evidence="1 2">28bB2T</strain>
    </source>
</reference>
<dbReference type="KEGG" id="dov:DSCO28_12170"/>
<gene>
    <name evidence="1" type="ORF">DSCO28_12170</name>
</gene>
<evidence type="ECO:0000313" key="2">
    <source>
        <dbReference type="Proteomes" id="UP000425960"/>
    </source>
</evidence>
<accession>A0A5K7ZIE6</accession>
<dbReference type="RefSeq" id="WP_155309266.1">
    <property type="nucleotide sequence ID" value="NZ_AP021876.1"/>
</dbReference>
<dbReference type="EMBL" id="AP021876">
    <property type="protein sequence ID" value="BBO80651.1"/>
    <property type="molecule type" value="Genomic_DNA"/>
</dbReference>
<evidence type="ECO:0000313" key="1">
    <source>
        <dbReference type="EMBL" id="BBO80651.1"/>
    </source>
</evidence>